<reference evidence="2" key="1">
    <citation type="journal article" date="2021" name="bioRxiv">
        <title>Whole Genome Assembly and Annotation of Northern Wild Rice, Zizania palustris L., Supports a Whole Genome Duplication in the Zizania Genus.</title>
        <authorList>
            <person name="Haas M."/>
            <person name="Kono T."/>
            <person name="Macchietto M."/>
            <person name="Millas R."/>
            <person name="McGilp L."/>
            <person name="Shao M."/>
            <person name="Duquette J."/>
            <person name="Hirsch C.N."/>
            <person name="Kimball J."/>
        </authorList>
    </citation>
    <scope>NUCLEOTIDE SEQUENCE</scope>
    <source>
        <tissue evidence="2">Fresh leaf tissue</tissue>
    </source>
</reference>
<comment type="caution">
    <text evidence="2">The sequence shown here is derived from an EMBL/GenBank/DDBJ whole genome shotgun (WGS) entry which is preliminary data.</text>
</comment>
<dbReference type="EMBL" id="JAAALK010000079">
    <property type="protein sequence ID" value="KAG8098817.1"/>
    <property type="molecule type" value="Genomic_DNA"/>
</dbReference>
<proteinExistence type="predicted"/>
<name>A0A8J6BWU8_ZIZPA</name>
<protein>
    <submittedName>
        <fullName evidence="2">Uncharacterized protein</fullName>
    </submittedName>
</protein>
<dbReference type="Proteomes" id="UP000729402">
    <property type="component" value="Unassembled WGS sequence"/>
</dbReference>
<keyword evidence="3" id="KW-1185">Reference proteome</keyword>
<gene>
    <name evidence="2" type="ORF">GUJ93_ZPchr0013g37681</name>
</gene>
<evidence type="ECO:0000313" key="2">
    <source>
        <dbReference type="EMBL" id="KAG8098817.1"/>
    </source>
</evidence>
<organism evidence="2 3">
    <name type="scientific">Zizania palustris</name>
    <name type="common">Northern wild rice</name>
    <dbReference type="NCBI Taxonomy" id="103762"/>
    <lineage>
        <taxon>Eukaryota</taxon>
        <taxon>Viridiplantae</taxon>
        <taxon>Streptophyta</taxon>
        <taxon>Embryophyta</taxon>
        <taxon>Tracheophyta</taxon>
        <taxon>Spermatophyta</taxon>
        <taxon>Magnoliopsida</taxon>
        <taxon>Liliopsida</taxon>
        <taxon>Poales</taxon>
        <taxon>Poaceae</taxon>
        <taxon>BOP clade</taxon>
        <taxon>Oryzoideae</taxon>
        <taxon>Oryzeae</taxon>
        <taxon>Zizaniinae</taxon>
        <taxon>Zizania</taxon>
    </lineage>
</organism>
<reference evidence="2" key="2">
    <citation type="submission" date="2021-02" db="EMBL/GenBank/DDBJ databases">
        <authorList>
            <person name="Kimball J.A."/>
            <person name="Haas M.W."/>
            <person name="Macchietto M."/>
            <person name="Kono T."/>
            <person name="Duquette J."/>
            <person name="Shao M."/>
        </authorList>
    </citation>
    <scope>NUCLEOTIDE SEQUENCE</scope>
    <source>
        <tissue evidence="2">Fresh leaf tissue</tissue>
    </source>
</reference>
<evidence type="ECO:0000256" key="1">
    <source>
        <dbReference type="SAM" id="MobiDB-lite"/>
    </source>
</evidence>
<evidence type="ECO:0000313" key="3">
    <source>
        <dbReference type="Proteomes" id="UP000729402"/>
    </source>
</evidence>
<feature type="region of interest" description="Disordered" evidence="1">
    <location>
        <begin position="29"/>
        <end position="56"/>
    </location>
</feature>
<sequence>MLFSLKFEVALNISAMDLSHRKANLLSSGLPGHEATENSGNSLRSNTERAAAANQASDQLGGWNAVRRSLAAVDLRRAGWVSMATP</sequence>
<accession>A0A8J6BWU8</accession>
<dbReference type="AlphaFoldDB" id="A0A8J6BWU8"/>